<keyword evidence="4" id="KW-1185">Reference proteome</keyword>
<evidence type="ECO:0000256" key="1">
    <source>
        <dbReference type="SAM" id="MobiDB-lite"/>
    </source>
</evidence>
<comment type="caution">
    <text evidence="3">The sequence shown here is derived from an EMBL/GenBank/DDBJ whole genome shotgun (WGS) entry which is preliminary data.</text>
</comment>
<evidence type="ECO:0000313" key="3">
    <source>
        <dbReference type="EMBL" id="KAJ4473091.1"/>
    </source>
</evidence>
<accession>A0A9W9A2R8</accession>
<dbReference type="SUPFAM" id="SSF50249">
    <property type="entry name" value="Nucleic acid-binding proteins"/>
    <property type="match status" value="1"/>
</dbReference>
<evidence type="ECO:0000259" key="2">
    <source>
        <dbReference type="Pfam" id="PF21669"/>
    </source>
</evidence>
<organism evidence="3 4">
    <name type="scientific">Lentinula aciculospora</name>
    <dbReference type="NCBI Taxonomy" id="153920"/>
    <lineage>
        <taxon>Eukaryota</taxon>
        <taxon>Fungi</taxon>
        <taxon>Dikarya</taxon>
        <taxon>Basidiomycota</taxon>
        <taxon>Agaricomycotina</taxon>
        <taxon>Agaricomycetes</taxon>
        <taxon>Agaricomycetidae</taxon>
        <taxon>Agaricales</taxon>
        <taxon>Marasmiineae</taxon>
        <taxon>Omphalotaceae</taxon>
        <taxon>Lentinula</taxon>
    </lineage>
</organism>
<evidence type="ECO:0000313" key="4">
    <source>
        <dbReference type="Proteomes" id="UP001150266"/>
    </source>
</evidence>
<protein>
    <recommendedName>
        <fullName evidence="2">Shieldin complex subunit 2 first OB fold domain-containing protein</fullName>
    </recommendedName>
</protein>
<dbReference type="InterPro" id="IPR012340">
    <property type="entry name" value="NA-bd_OB-fold"/>
</dbReference>
<proteinExistence type="predicted"/>
<sequence>MYHVFLGAPSAQTLVQSHQAIPYRWTTCTPQGIKEPPVPFSSYSLLPRATLEAASRRISLMYQNAIFQDDEVEQEPEELREEGGSTFITWPPTLSDGEENPREDTKLNNSRSFMSITTRLESQLETQETQESQSFNYSDSSSIARFPKFHFNLHFITSLASIRKASKAEYGSPKVNVLLAVLEVEGPDTVRTKKGLDAGKEISILKIILGDEDGSVCKLTAWRETADVWGGSVPKDVAPKRGDVVLIENVMASHDPSTSPTLTASPNLRSKLEICYRTMPYTHEDMRLRPDLRLGGSDASVRKVASVAKWFERMAGLVAG</sequence>
<dbReference type="OrthoDB" id="2570580at2759"/>
<feature type="region of interest" description="Disordered" evidence="1">
    <location>
        <begin position="81"/>
        <end position="106"/>
    </location>
</feature>
<dbReference type="Proteomes" id="UP001150266">
    <property type="component" value="Unassembled WGS sequence"/>
</dbReference>
<reference evidence="3" key="1">
    <citation type="submission" date="2022-08" db="EMBL/GenBank/DDBJ databases">
        <title>A Global Phylogenomic Analysis of the Shiitake Genus Lentinula.</title>
        <authorList>
            <consortium name="DOE Joint Genome Institute"/>
            <person name="Sierra-Patev S."/>
            <person name="Min B."/>
            <person name="Naranjo-Ortiz M."/>
            <person name="Looney B."/>
            <person name="Konkel Z."/>
            <person name="Slot J.C."/>
            <person name="Sakamoto Y."/>
            <person name="Steenwyk J.L."/>
            <person name="Rokas A."/>
            <person name="Carro J."/>
            <person name="Camarero S."/>
            <person name="Ferreira P."/>
            <person name="Molpeceres G."/>
            <person name="Ruiz-Duenas F.J."/>
            <person name="Serrano A."/>
            <person name="Henrissat B."/>
            <person name="Drula E."/>
            <person name="Hughes K.W."/>
            <person name="Mata J.L."/>
            <person name="Ishikawa N.K."/>
            <person name="Vargas-Isla R."/>
            <person name="Ushijima S."/>
            <person name="Smith C.A."/>
            <person name="Ahrendt S."/>
            <person name="Andreopoulos W."/>
            <person name="He G."/>
            <person name="Labutti K."/>
            <person name="Lipzen A."/>
            <person name="Ng V."/>
            <person name="Riley R."/>
            <person name="Sandor L."/>
            <person name="Barry K."/>
            <person name="Martinez A.T."/>
            <person name="Xiao Y."/>
            <person name="Gibbons J.G."/>
            <person name="Terashima K."/>
            <person name="Grigoriev I.V."/>
            <person name="Hibbett D.S."/>
        </authorList>
    </citation>
    <scope>NUCLEOTIDE SEQUENCE</scope>
    <source>
        <strain evidence="3">JLM2183</strain>
    </source>
</reference>
<name>A0A9W9A2R8_9AGAR</name>
<feature type="domain" description="Shieldin complex subunit 2 first OB fold" evidence="2">
    <location>
        <begin position="171"/>
        <end position="262"/>
    </location>
</feature>
<dbReference type="AlphaFoldDB" id="A0A9W9A2R8"/>
<dbReference type="InterPro" id="IPR049507">
    <property type="entry name" value="SHLD2_OB1"/>
</dbReference>
<dbReference type="Gene3D" id="2.40.50.140">
    <property type="entry name" value="Nucleic acid-binding proteins"/>
    <property type="match status" value="1"/>
</dbReference>
<dbReference type="EMBL" id="JAOTPV010000018">
    <property type="protein sequence ID" value="KAJ4473091.1"/>
    <property type="molecule type" value="Genomic_DNA"/>
</dbReference>
<gene>
    <name evidence="3" type="ORF">J3R30DRAFT_762802</name>
</gene>
<dbReference type="Pfam" id="PF21669">
    <property type="entry name" value="SHLD2_OB1"/>
    <property type="match status" value="1"/>
</dbReference>